<feature type="signal peptide" evidence="1">
    <location>
        <begin position="1"/>
        <end position="19"/>
    </location>
</feature>
<evidence type="ECO:0000313" key="2">
    <source>
        <dbReference type="EMBL" id="KAF4974364.1"/>
    </source>
</evidence>
<sequence>MHFPIVLAGITTFASAVAADPQAAQPVGVAIMTVNNPVNGEHSTLPLNVPLGVLTHQADNKITELQIARVYSNSASVKAPDVAKVTCQMYKDQYGTQPASKEFTSEKPGIISKDSVNLGWVLCYVNAQS</sequence>
<accession>A0A8H4UDA7</accession>
<comment type="caution">
    <text evidence="2">The sequence shown here is derived from an EMBL/GenBank/DDBJ whole genome shotgun (WGS) entry which is preliminary data.</text>
</comment>
<dbReference type="OrthoDB" id="4978187at2759"/>
<gene>
    <name evidence="2" type="ORF">FZEAL_8729</name>
</gene>
<keyword evidence="1" id="KW-0732">Signal</keyword>
<protein>
    <submittedName>
        <fullName evidence="2">Uncharacterized protein</fullName>
    </submittedName>
</protein>
<organism evidence="2 3">
    <name type="scientific">Fusarium zealandicum</name>
    <dbReference type="NCBI Taxonomy" id="1053134"/>
    <lineage>
        <taxon>Eukaryota</taxon>
        <taxon>Fungi</taxon>
        <taxon>Dikarya</taxon>
        <taxon>Ascomycota</taxon>
        <taxon>Pezizomycotina</taxon>
        <taxon>Sordariomycetes</taxon>
        <taxon>Hypocreomycetidae</taxon>
        <taxon>Hypocreales</taxon>
        <taxon>Nectriaceae</taxon>
        <taxon>Fusarium</taxon>
        <taxon>Fusarium staphyleae species complex</taxon>
    </lineage>
</organism>
<reference evidence="2" key="1">
    <citation type="journal article" date="2020" name="BMC Genomics">
        <title>Correction to: Identification and distribution of gene clusters required for synthesis of sphingolipid metabolism inhibitors in diverse species of the filamentous fungus Fusarium.</title>
        <authorList>
            <person name="Kim H.S."/>
            <person name="Lohmar J.M."/>
            <person name="Busman M."/>
            <person name="Brown D.W."/>
            <person name="Naumann T.A."/>
            <person name="Divon H.H."/>
            <person name="Lysoe E."/>
            <person name="Uhlig S."/>
            <person name="Proctor R.H."/>
        </authorList>
    </citation>
    <scope>NUCLEOTIDE SEQUENCE</scope>
    <source>
        <strain evidence="2">NRRL 22465</strain>
    </source>
</reference>
<evidence type="ECO:0000313" key="3">
    <source>
        <dbReference type="Proteomes" id="UP000635477"/>
    </source>
</evidence>
<dbReference type="EMBL" id="JABEYC010000764">
    <property type="protein sequence ID" value="KAF4974364.1"/>
    <property type="molecule type" value="Genomic_DNA"/>
</dbReference>
<proteinExistence type="predicted"/>
<dbReference type="AlphaFoldDB" id="A0A8H4UDA7"/>
<feature type="chain" id="PRO_5034852124" evidence="1">
    <location>
        <begin position="20"/>
        <end position="129"/>
    </location>
</feature>
<reference evidence="2" key="2">
    <citation type="submission" date="2020-05" db="EMBL/GenBank/DDBJ databases">
        <authorList>
            <person name="Kim H.-S."/>
            <person name="Proctor R.H."/>
            <person name="Brown D.W."/>
        </authorList>
    </citation>
    <scope>NUCLEOTIDE SEQUENCE</scope>
    <source>
        <strain evidence="2">NRRL 22465</strain>
    </source>
</reference>
<name>A0A8H4UDA7_9HYPO</name>
<dbReference type="Proteomes" id="UP000635477">
    <property type="component" value="Unassembled WGS sequence"/>
</dbReference>
<evidence type="ECO:0000256" key="1">
    <source>
        <dbReference type="SAM" id="SignalP"/>
    </source>
</evidence>
<keyword evidence="3" id="KW-1185">Reference proteome</keyword>